<dbReference type="Proteomes" id="UP000199328">
    <property type="component" value="Unassembled WGS sequence"/>
</dbReference>
<keyword evidence="3" id="KW-1185">Reference proteome</keyword>
<protein>
    <submittedName>
        <fullName evidence="2">Sugar kinase of the NBD/HSP70 family, may contain an N-terminal HTH domain</fullName>
    </submittedName>
</protein>
<proteinExistence type="inferred from homology"/>
<dbReference type="CDD" id="cd23763">
    <property type="entry name" value="ASKHA_ATPase_ROK"/>
    <property type="match status" value="1"/>
</dbReference>
<dbReference type="Pfam" id="PF00480">
    <property type="entry name" value="ROK"/>
    <property type="match status" value="1"/>
</dbReference>
<organism evidence="2 3">
    <name type="scientific">Meinhardsimonia xiamenensis</name>
    <dbReference type="NCBI Taxonomy" id="990712"/>
    <lineage>
        <taxon>Bacteria</taxon>
        <taxon>Pseudomonadati</taxon>
        <taxon>Pseudomonadota</taxon>
        <taxon>Alphaproteobacteria</taxon>
        <taxon>Rhodobacterales</taxon>
        <taxon>Paracoccaceae</taxon>
        <taxon>Meinhardsimonia</taxon>
    </lineage>
</organism>
<keyword evidence="2" id="KW-0808">Transferase</keyword>
<dbReference type="InterPro" id="IPR011991">
    <property type="entry name" value="ArsR-like_HTH"/>
</dbReference>
<dbReference type="InterPro" id="IPR036390">
    <property type="entry name" value="WH_DNA-bd_sf"/>
</dbReference>
<dbReference type="Gene3D" id="1.10.10.10">
    <property type="entry name" value="Winged helix-like DNA-binding domain superfamily/Winged helix DNA-binding domain"/>
    <property type="match status" value="1"/>
</dbReference>
<dbReference type="Pfam" id="PF13412">
    <property type="entry name" value="HTH_24"/>
    <property type="match status" value="1"/>
</dbReference>
<evidence type="ECO:0000313" key="3">
    <source>
        <dbReference type="Proteomes" id="UP000199328"/>
    </source>
</evidence>
<dbReference type="InterPro" id="IPR043129">
    <property type="entry name" value="ATPase_NBD"/>
</dbReference>
<name>A0A1G9BIW5_9RHOB</name>
<keyword evidence="2" id="KW-0418">Kinase</keyword>
<evidence type="ECO:0000256" key="1">
    <source>
        <dbReference type="ARBA" id="ARBA00006479"/>
    </source>
</evidence>
<dbReference type="PANTHER" id="PTHR18964:SF149">
    <property type="entry name" value="BIFUNCTIONAL UDP-N-ACETYLGLUCOSAMINE 2-EPIMERASE_N-ACETYLMANNOSAMINE KINASE"/>
    <property type="match status" value="1"/>
</dbReference>
<dbReference type="STRING" id="990712.SAMN05216257_102562"/>
<dbReference type="SUPFAM" id="SSF46785">
    <property type="entry name" value="Winged helix' DNA-binding domain"/>
    <property type="match status" value="1"/>
</dbReference>
<dbReference type="PANTHER" id="PTHR18964">
    <property type="entry name" value="ROK (REPRESSOR, ORF, KINASE) FAMILY"/>
    <property type="match status" value="1"/>
</dbReference>
<dbReference type="SUPFAM" id="SSF53067">
    <property type="entry name" value="Actin-like ATPase domain"/>
    <property type="match status" value="1"/>
</dbReference>
<dbReference type="Gene3D" id="3.30.420.40">
    <property type="match status" value="2"/>
</dbReference>
<sequence>MVRIMDGDEGRIPAGGANQSRIRDHNERLILSLLLRKGARPGSDIARLTGLSPQTVSIILRELERDGLVSRGEPVRGKVGKPSIPMQLNPDGVMSLGLRVGRRSADLLLLDFRGHVRWQIQTTYAVSLPRTVFAFLRDGLEAMRREVPAGGQARIAGIGVGIPFEMWRWNQLSGDSAREFRSWKDIDFPAEVRAFTDLPVFMVNDATAAAHAEHLFGRGAEFRDYAYFFIGSFTGGGVVLNGSVYEGNRGNAGALGALRTTGPQGESQQLIDVASLHVLERRLIEVGIDPAILWHKPQDWSAITRHVEPWIGQTAQELAKAALSVCSVIDFEAVLIDGAFPEDVREELVARVRRYIVHQDMRGLIAPRIEAGAVGENARGIGAAAAPVLRQFLLDTNAAFAFR</sequence>
<dbReference type="GO" id="GO:0006355">
    <property type="term" value="P:regulation of DNA-templated transcription"/>
    <property type="evidence" value="ECO:0007669"/>
    <property type="project" value="UniProtKB-ARBA"/>
</dbReference>
<dbReference type="CDD" id="cd00090">
    <property type="entry name" value="HTH_ARSR"/>
    <property type="match status" value="1"/>
</dbReference>
<dbReference type="EMBL" id="FNFV01000002">
    <property type="protein sequence ID" value="SDK39397.1"/>
    <property type="molecule type" value="Genomic_DNA"/>
</dbReference>
<reference evidence="3" key="1">
    <citation type="submission" date="2016-10" db="EMBL/GenBank/DDBJ databases">
        <authorList>
            <person name="Varghese N."/>
            <person name="Submissions S."/>
        </authorList>
    </citation>
    <scope>NUCLEOTIDE SEQUENCE [LARGE SCALE GENOMIC DNA]</scope>
    <source>
        <strain evidence="3">CGMCC 1.10789</strain>
    </source>
</reference>
<evidence type="ECO:0000313" key="2">
    <source>
        <dbReference type="EMBL" id="SDK39397.1"/>
    </source>
</evidence>
<gene>
    <name evidence="2" type="ORF">SAMN05216257_102562</name>
</gene>
<dbReference type="InterPro" id="IPR036388">
    <property type="entry name" value="WH-like_DNA-bd_sf"/>
</dbReference>
<dbReference type="GO" id="GO:0016301">
    <property type="term" value="F:kinase activity"/>
    <property type="evidence" value="ECO:0007669"/>
    <property type="project" value="UniProtKB-KW"/>
</dbReference>
<accession>A0A1G9BIW5</accession>
<dbReference type="AlphaFoldDB" id="A0A1G9BIW5"/>
<comment type="similarity">
    <text evidence="1">Belongs to the ROK (NagC/XylR) family.</text>
</comment>
<dbReference type="InterPro" id="IPR000600">
    <property type="entry name" value="ROK"/>
</dbReference>